<comment type="subcellular location">
    <subcellularLocation>
        <location evidence="1">Cell membrane</location>
        <topology evidence="1">Multi-pass membrane protein</topology>
    </subcellularLocation>
</comment>
<feature type="transmembrane region" description="Helical" evidence="6">
    <location>
        <begin position="208"/>
        <end position="228"/>
    </location>
</feature>
<evidence type="ECO:0008006" key="8">
    <source>
        <dbReference type="Google" id="ProtNLM"/>
    </source>
</evidence>
<evidence type="ECO:0000256" key="1">
    <source>
        <dbReference type="ARBA" id="ARBA00004651"/>
    </source>
</evidence>
<dbReference type="PANTHER" id="PTHR10010">
    <property type="entry name" value="SOLUTE CARRIER FAMILY 34 SODIUM PHOSPHATE , MEMBER 2-RELATED"/>
    <property type="match status" value="1"/>
</dbReference>
<keyword evidence="3 6" id="KW-0812">Transmembrane</keyword>
<proteinExistence type="predicted"/>
<feature type="transmembrane region" description="Helical" evidence="6">
    <location>
        <begin position="24"/>
        <end position="45"/>
    </location>
</feature>
<gene>
    <name evidence="7" type="ORF">METZ01_LOCUS13302</name>
</gene>
<reference evidence="7" key="1">
    <citation type="submission" date="2018-05" db="EMBL/GenBank/DDBJ databases">
        <authorList>
            <person name="Lanie J.A."/>
            <person name="Ng W.-L."/>
            <person name="Kazmierczak K.M."/>
            <person name="Andrzejewski T.M."/>
            <person name="Davidsen T.M."/>
            <person name="Wayne K.J."/>
            <person name="Tettelin H."/>
            <person name="Glass J.I."/>
            <person name="Rusch D."/>
            <person name="Podicherti R."/>
            <person name="Tsui H.-C.T."/>
            <person name="Winkler M.E."/>
        </authorList>
    </citation>
    <scope>NUCLEOTIDE SEQUENCE</scope>
</reference>
<evidence type="ECO:0000313" key="7">
    <source>
        <dbReference type="EMBL" id="SUZ60448.1"/>
    </source>
</evidence>
<sequence length="384" mass="39873">MTDSPTALSGHADNRSGMSTSVRALLVLALLYLFLTGVELLGGGFKYLGKDLVDGLFEGVSNPLGGFFVGLLATILVQSSSVSTSVIVGLVASGVVGVDEAVPMVMGANVGTTVTAVLVSLAHMRRAQEFRRAFAAATVHDFFNVLAVLVFLPFEIATNYLSRTAGWITDQVIGSSGASFRSPLKQAVKMPAGWVKDLLADLGAHGDVLGGFLIVIGVAFIFVALAFITKNMRLLVADRVEASINRALGAGSGMVAILIGAIITISVQSSSITTSVLVPLAASGVLTLENIYPVTLGANVGTTVTALLASLATGSPAAVTVAIVHTLFNLSGIMVFYPIKALRRVPIRLARGLADIAMERRSMAVAYTVGMFVVVPLLGVVILR</sequence>
<dbReference type="InterPro" id="IPR003841">
    <property type="entry name" value="Na/Pi_transpt"/>
</dbReference>
<feature type="transmembrane region" description="Helical" evidence="6">
    <location>
        <begin position="364"/>
        <end position="383"/>
    </location>
</feature>
<organism evidence="7">
    <name type="scientific">marine metagenome</name>
    <dbReference type="NCBI Taxonomy" id="408172"/>
    <lineage>
        <taxon>unclassified sequences</taxon>
        <taxon>metagenomes</taxon>
        <taxon>ecological metagenomes</taxon>
    </lineage>
</organism>
<accession>A0A381P2K2</accession>
<name>A0A381P2K2_9ZZZZ</name>
<evidence type="ECO:0000256" key="2">
    <source>
        <dbReference type="ARBA" id="ARBA00022475"/>
    </source>
</evidence>
<evidence type="ECO:0000256" key="4">
    <source>
        <dbReference type="ARBA" id="ARBA00022989"/>
    </source>
</evidence>
<dbReference type="Pfam" id="PF02690">
    <property type="entry name" value="Na_Pi_cotrans"/>
    <property type="match status" value="2"/>
</dbReference>
<feature type="transmembrane region" description="Helical" evidence="6">
    <location>
        <begin position="133"/>
        <end position="154"/>
    </location>
</feature>
<evidence type="ECO:0000256" key="6">
    <source>
        <dbReference type="SAM" id="Phobius"/>
    </source>
</evidence>
<feature type="transmembrane region" description="Helical" evidence="6">
    <location>
        <begin position="66"/>
        <end position="95"/>
    </location>
</feature>
<keyword evidence="5 6" id="KW-0472">Membrane</keyword>
<evidence type="ECO:0000256" key="5">
    <source>
        <dbReference type="ARBA" id="ARBA00023136"/>
    </source>
</evidence>
<dbReference type="GO" id="GO:0005436">
    <property type="term" value="F:sodium:phosphate symporter activity"/>
    <property type="evidence" value="ECO:0007669"/>
    <property type="project" value="InterPro"/>
</dbReference>
<dbReference type="PANTHER" id="PTHR10010:SF46">
    <property type="entry name" value="SODIUM-DEPENDENT PHOSPHATE TRANSPORT PROTEIN 2B"/>
    <property type="match status" value="1"/>
</dbReference>
<dbReference type="GO" id="GO:0044341">
    <property type="term" value="P:sodium-dependent phosphate transport"/>
    <property type="evidence" value="ECO:0007669"/>
    <property type="project" value="InterPro"/>
</dbReference>
<feature type="transmembrane region" description="Helical" evidence="6">
    <location>
        <begin position="248"/>
        <end position="267"/>
    </location>
</feature>
<dbReference type="EMBL" id="UINC01000743">
    <property type="protein sequence ID" value="SUZ60448.1"/>
    <property type="molecule type" value="Genomic_DNA"/>
</dbReference>
<feature type="transmembrane region" description="Helical" evidence="6">
    <location>
        <begin position="317"/>
        <end position="339"/>
    </location>
</feature>
<keyword evidence="4 6" id="KW-1133">Transmembrane helix</keyword>
<dbReference type="NCBIfam" id="NF037997">
    <property type="entry name" value="Na_Pi_symport"/>
    <property type="match status" value="2"/>
</dbReference>
<keyword evidence="2" id="KW-1003">Cell membrane</keyword>
<protein>
    <recommendedName>
        <fullName evidence="8">Sodium dependent phosphate transporter</fullName>
    </recommendedName>
</protein>
<evidence type="ECO:0000256" key="3">
    <source>
        <dbReference type="ARBA" id="ARBA00022692"/>
    </source>
</evidence>
<dbReference type="AlphaFoldDB" id="A0A381P2K2"/>
<feature type="transmembrane region" description="Helical" evidence="6">
    <location>
        <begin position="101"/>
        <end position="121"/>
    </location>
</feature>
<dbReference type="GO" id="GO:0005886">
    <property type="term" value="C:plasma membrane"/>
    <property type="evidence" value="ECO:0007669"/>
    <property type="project" value="UniProtKB-SubCell"/>
</dbReference>